<evidence type="ECO:0000313" key="11">
    <source>
        <dbReference type="Proteomes" id="UP000295719"/>
    </source>
</evidence>
<dbReference type="Proteomes" id="UP000295719">
    <property type="component" value="Unassembled WGS sequence"/>
</dbReference>
<evidence type="ECO:0000256" key="5">
    <source>
        <dbReference type="ARBA" id="ARBA00023239"/>
    </source>
</evidence>
<comment type="pathway">
    <text evidence="7 8">Carbohydrate acid metabolism; galactarate degradation; D-glycerate from galactarate: step 1/3.</text>
</comment>
<protein>
    <recommendedName>
        <fullName evidence="8">Galactarate dehydratase (L-threo-forming)</fullName>
        <shortName evidence="8">GalcD</shortName>
        <ecNumber evidence="8">4.2.1.42</ecNumber>
    </recommendedName>
</protein>
<keyword evidence="11" id="KW-1185">Reference proteome</keyword>
<keyword evidence="4 8" id="KW-0408">Iron</keyword>
<dbReference type="FunFam" id="2.30.130.110:FF:000001">
    <property type="entry name" value="Galactarate dehydratase (L-threo-forming)"/>
    <property type="match status" value="1"/>
</dbReference>
<dbReference type="Pfam" id="PF04295">
    <property type="entry name" value="GD_AH_second"/>
    <property type="match status" value="1"/>
</dbReference>
<dbReference type="HAMAP" id="MF_02031">
    <property type="entry name" value="Galactar_dehydrat"/>
    <property type="match status" value="1"/>
</dbReference>
<evidence type="ECO:0000256" key="1">
    <source>
        <dbReference type="ARBA" id="ARBA00001954"/>
    </source>
</evidence>
<comment type="similarity">
    <text evidence="2 8">Belongs to the UxaA family.</text>
</comment>
<dbReference type="GO" id="GO:0046872">
    <property type="term" value="F:metal ion binding"/>
    <property type="evidence" value="ECO:0007669"/>
    <property type="project" value="UniProtKB-KW"/>
</dbReference>
<evidence type="ECO:0000256" key="2">
    <source>
        <dbReference type="ARBA" id="ARBA00010986"/>
    </source>
</evidence>
<dbReference type="InterPro" id="IPR017654">
    <property type="entry name" value="GarD-like"/>
</dbReference>
<dbReference type="UniPathway" id="UPA00565">
    <property type="reaction ID" value="UER00629"/>
</dbReference>
<dbReference type="NCBIfam" id="TIGR03248">
    <property type="entry name" value="galactar-dH20"/>
    <property type="match status" value="1"/>
</dbReference>
<dbReference type="GO" id="GO:0046392">
    <property type="term" value="P:galactarate catabolic process"/>
    <property type="evidence" value="ECO:0007669"/>
    <property type="project" value="UniProtKB-UniRule"/>
</dbReference>
<keyword evidence="3 8" id="KW-0479">Metal-binding</keyword>
<dbReference type="AlphaFoldDB" id="A0A4R3Z0T6"/>
<dbReference type="InterPro" id="IPR007392">
    <property type="entry name" value="GD_AH_second"/>
</dbReference>
<comment type="cofactor">
    <cofactor evidence="1 8">
        <name>Fe(2+)</name>
        <dbReference type="ChEBI" id="CHEBI:29033"/>
    </cofactor>
</comment>
<dbReference type="GO" id="GO:0008867">
    <property type="term" value="F:galactarate dehydratase activity"/>
    <property type="evidence" value="ECO:0007669"/>
    <property type="project" value="UniProtKB-UniRule"/>
</dbReference>
<gene>
    <name evidence="8" type="primary">garD</name>
    <name evidence="10" type="ORF">EDC52_102552</name>
</gene>
<accession>A0A4R3Z0T6</accession>
<comment type="caution">
    <text evidence="10">The sequence shown here is derived from an EMBL/GenBank/DDBJ whole genome shotgun (WGS) entry which is preliminary data.</text>
</comment>
<dbReference type="InterPro" id="IPR048332">
    <property type="entry name" value="GD_AH_C"/>
</dbReference>
<dbReference type="InterPro" id="IPR013974">
    <property type="entry name" value="SAF"/>
</dbReference>
<dbReference type="Pfam" id="PF20629">
    <property type="entry name" value="GD_AH_C"/>
    <property type="match status" value="1"/>
</dbReference>
<dbReference type="CDD" id="cd11613">
    <property type="entry name" value="SAF_AH_GD"/>
    <property type="match status" value="1"/>
</dbReference>
<sequence>MSSTIITTAERAFYIKVHESDNVAIIVNNNGLKAGTQFPDGLTLIEHIPQGHKVALTDIPADGNIIRYGEIIGYALRDIKQGSWIDESLVKLPEAPALETLPLATKVPDPLPPLEGYTFEGYRNPDGSVGTKNLLGITTSVHCVAGVVEYVVKLIERDLLPKYPNVDGVVGLNHLYGCGVAINAPAAVVPIRTIHNIALNPNFGGEVMVVGLGCEKLQPERLLEGTPDAIPIAQEGASIVRLQDEKHVGFKSMVDDILAVAESHLQRLNQRKRETCPASELVVGMQCGGSDAFSGVTANPAVGFASDLLVRCGATVMFSEVTEVRDAIHLLTPRAADEHVGRRLLEEMAWYDDYLSAGQTDRSANPSPGNKKGGLANVVEKALGSIAKSGTSAISEVLSPGQRPTKRGLIYAATPASDFVCGTQQLASGITVQVFTTGRGTPYGLAAVPVIKMATRTALADRWYDLMDINAGTIATGEATIEDVGWQLFEFILDIASDRKKTWSDQWGIHNALSVFNPAPVT</sequence>
<dbReference type="Pfam" id="PF08666">
    <property type="entry name" value="SAF"/>
    <property type="match status" value="1"/>
</dbReference>
<dbReference type="RefSeq" id="WP_131864570.1">
    <property type="nucleotide sequence ID" value="NZ_SMCR01000002.1"/>
</dbReference>
<evidence type="ECO:0000259" key="9">
    <source>
        <dbReference type="SMART" id="SM00858"/>
    </source>
</evidence>
<dbReference type="InterPro" id="IPR052172">
    <property type="entry name" value="UxaA_altronate/galactarate_dh"/>
</dbReference>
<organism evidence="10 11">
    <name type="scientific">Biostraticola tofi</name>
    <dbReference type="NCBI Taxonomy" id="466109"/>
    <lineage>
        <taxon>Bacteria</taxon>
        <taxon>Pseudomonadati</taxon>
        <taxon>Pseudomonadota</taxon>
        <taxon>Gammaproteobacteria</taxon>
        <taxon>Enterobacterales</taxon>
        <taxon>Bruguierivoracaceae</taxon>
        <taxon>Biostraticola</taxon>
    </lineage>
</organism>
<comment type="catalytic activity">
    <reaction evidence="8">
        <text>galactarate = 5-dehydro-4-deoxy-D-glucarate + H2O</text>
        <dbReference type="Rhea" id="RHEA:16005"/>
        <dbReference type="ChEBI" id="CHEBI:15377"/>
        <dbReference type="ChEBI" id="CHEBI:16537"/>
        <dbReference type="ChEBI" id="CHEBI:42819"/>
        <dbReference type="EC" id="4.2.1.42"/>
    </reaction>
</comment>
<evidence type="ECO:0000313" key="10">
    <source>
        <dbReference type="EMBL" id="TCV99210.1"/>
    </source>
</evidence>
<dbReference type="SMART" id="SM00858">
    <property type="entry name" value="SAF"/>
    <property type="match status" value="1"/>
</dbReference>
<evidence type="ECO:0000256" key="7">
    <source>
        <dbReference type="ARBA" id="ARBA00060689"/>
    </source>
</evidence>
<evidence type="ECO:0000256" key="3">
    <source>
        <dbReference type="ARBA" id="ARBA00022723"/>
    </source>
</evidence>
<comment type="function">
    <text evidence="6 8">Catalyzes the dehydration of galactarate to form 5-dehydro-4-deoxy-D-glucarate (5-KDG).</text>
</comment>
<reference evidence="10 11" key="1">
    <citation type="submission" date="2019-03" db="EMBL/GenBank/DDBJ databases">
        <title>Genomic Encyclopedia of Type Strains, Phase IV (KMG-IV): sequencing the most valuable type-strain genomes for metagenomic binning, comparative biology and taxonomic classification.</title>
        <authorList>
            <person name="Goeker M."/>
        </authorList>
    </citation>
    <scope>NUCLEOTIDE SEQUENCE [LARGE SCALE GENOMIC DNA]</scope>
    <source>
        <strain evidence="10 11">DSM 19580</strain>
    </source>
</reference>
<dbReference type="EC" id="4.2.1.42" evidence="8"/>
<keyword evidence="5 8" id="KW-0456">Lyase</keyword>
<dbReference type="EMBL" id="SMCR01000002">
    <property type="protein sequence ID" value="TCV99210.1"/>
    <property type="molecule type" value="Genomic_DNA"/>
</dbReference>
<dbReference type="InterPro" id="IPR044144">
    <property type="entry name" value="SAF_UxaA/GarD"/>
</dbReference>
<dbReference type="GO" id="GO:0019698">
    <property type="term" value="P:D-galacturonate catabolic process"/>
    <property type="evidence" value="ECO:0007669"/>
    <property type="project" value="TreeGrafter"/>
</dbReference>
<dbReference type="PANTHER" id="PTHR30536:SF1">
    <property type="entry name" value="GALACTARATE DEHYDRATASE (L-THREO-FORMING)"/>
    <property type="match status" value="1"/>
</dbReference>
<name>A0A4R3Z0T6_9GAMM</name>
<evidence type="ECO:0000256" key="8">
    <source>
        <dbReference type="HAMAP-Rule" id="MF_02031"/>
    </source>
</evidence>
<feature type="domain" description="SAF" evidence="9">
    <location>
        <begin position="21"/>
        <end position="91"/>
    </location>
</feature>
<dbReference type="Gene3D" id="2.30.130.110">
    <property type="match status" value="1"/>
</dbReference>
<dbReference type="PANTHER" id="PTHR30536">
    <property type="entry name" value="ALTRONATE/GALACTARATE DEHYDRATASE"/>
    <property type="match status" value="1"/>
</dbReference>
<dbReference type="OrthoDB" id="9804574at2"/>
<proteinExistence type="inferred from homology"/>
<evidence type="ECO:0000256" key="4">
    <source>
        <dbReference type="ARBA" id="ARBA00023004"/>
    </source>
</evidence>
<dbReference type="InterPro" id="IPR032893">
    <property type="entry name" value="GarD_Enterobacteriaceae"/>
</dbReference>
<evidence type="ECO:0000256" key="6">
    <source>
        <dbReference type="ARBA" id="ARBA00059570"/>
    </source>
</evidence>